<dbReference type="GO" id="GO:0044781">
    <property type="term" value="P:bacterial-type flagellum organization"/>
    <property type="evidence" value="ECO:0007669"/>
    <property type="project" value="UniProtKB-KW"/>
</dbReference>
<keyword evidence="6" id="KW-0804">Transcription</keyword>
<dbReference type="InterPro" id="IPR031316">
    <property type="entry name" value="FlgM_C"/>
</dbReference>
<feature type="domain" description="Anti-sigma-28 factor FlgM C-terminal" evidence="10">
    <location>
        <begin position="40"/>
        <end position="93"/>
    </location>
</feature>
<keyword evidence="4" id="KW-1005">Bacterial flagellum biogenesis</keyword>
<evidence type="ECO:0000256" key="2">
    <source>
        <dbReference type="ARBA" id="ARBA00017823"/>
    </source>
</evidence>
<dbReference type="InterPro" id="IPR007412">
    <property type="entry name" value="FlgM"/>
</dbReference>
<evidence type="ECO:0000256" key="7">
    <source>
        <dbReference type="ARBA" id="ARBA00024739"/>
    </source>
</evidence>
<name>A0A445MTD8_9BACT</name>
<dbReference type="AlphaFoldDB" id="A0A445MTD8"/>
<evidence type="ECO:0000313" key="11">
    <source>
        <dbReference type="EMBL" id="SPD72669.1"/>
    </source>
</evidence>
<evidence type="ECO:0000256" key="9">
    <source>
        <dbReference type="SAM" id="MobiDB-lite"/>
    </source>
</evidence>
<keyword evidence="5" id="KW-0805">Transcription regulation</keyword>
<proteinExistence type="inferred from homology"/>
<evidence type="ECO:0000256" key="4">
    <source>
        <dbReference type="ARBA" id="ARBA00022795"/>
    </source>
</evidence>
<evidence type="ECO:0000256" key="3">
    <source>
        <dbReference type="ARBA" id="ARBA00022491"/>
    </source>
</evidence>
<dbReference type="InterPro" id="IPR035890">
    <property type="entry name" value="Anti-sigma-28_factor_FlgM_sf"/>
</dbReference>
<dbReference type="GO" id="GO:0045892">
    <property type="term" value="P:negative regulation of DNA-templated transcription"/>
    <property type="evidence" value="ECO:0007669"/>
    <property type="project" value="InterPro"/>
</dbReference>
<comment type="function">
    <text evidence="7">Responsible for the coupling of flagellin expression to flagellar assembly by preventing expression of the flagellin genes when a component of the middle class of proteins is defective. It negatively regulates flagellar genes by inhibiting the activity of FliA by directly binding to FliA.</text>
</comment>
<dbReference type="EMBL" id="OJIN01000054">
    <property type="protein sequence ID" value="SPD72669.1"/>
    <property type="molecule type" value="Genomic_DNA"/>
</dbReference>
<feature type="compositionally biased region" description="Basic and acidic residues" evidence="9">
    <location>
        <begin position="19"/>
        <end position="32"/>
    </location>
</feature>
<accession>A0A445MTD8</accession>
<organism evidence="11">
    <name type="scientific">uncultured Desulfobacterium sp</name>
    <dbReference type="NCBI Taxonomy" id="201089"/>
    <lineage>
        <taxon>Bacteria</taxon>
        <taxon>Pseudomonadati</taxon>
        <taxon>Thermodesulfobacteriota</taxon>
        <taxon>Desulfobacteria</taxon>
        <taxon>Desulfobacterales</taxon>
        <taxon>Desulfobacteriaceae</taxon>
        <taxon>Desulfobacterium</taxon>
        <taxon>environmental samples</taxon>
    </lineage>
</organism>
<evidence type="ECO:0000259" key="10">
    <source>
        <dbReference type="Pfam" id="PF04316"/>
    </source>
</evidence>
<evidence type="ECO:0000256" key="1">
    <source>
        <dbReference type="ARBA" id="ARBA00005322"/>
    </source>
</evidence>
<dbReference type="NCBIfam" id="TIGR03824">
    <property type="entry name" value="FlgM_jcvi"/>
    <property type="match status" value="1"/>
</dbReference>
<comment type="similarity">
    <text evidence="1">Belongs to the FlgM family.</text>
</comment>
<feature type="region of interest" description="Disordered" evidence="9">
    <location>
        <begin position="19"/>
        <end position="40"/>
    </location>
</feature>
<dbReference type="SUPFAM" id="SSF101498">
    <property type="entry name" value="Anti-sigma factor FlgM"/>
    <property type="match status" value="1"/>
</dbReference>
<keyword evidence="3" id="KW-0678">Repressor</keyword>
<dbReference type="Pfam" id="PF04316">
    <property type="entry name" value="FlgM"/>
    <property type="match status" value="1"/>
</dbReference>
<gene>
    <name evidence="11" type="ORF">PITCH_A1470018</name>
</gene>
<sequence>MKINDSYFVNLDAYNTGRIDGKMPSDSSKKQGEIPPLRTDEVNLSPMASELRELRSSIDLIPDIREDRVQKIKSLIEEGSYHVDSKKLAGRILMDPLGV</sequence>
<evidence type="ECO:0000256" key="8">
    <source>
        <dbReference type="ARBA" id="ARBA00030117"/>
    </source>
</evidence>
<reference evidence="11" key="1">
    <citation type="submission" date="2018-01" db="EMBL/GenBank/DDBJ databases">
        <authorList>
            <person name="Regsiter A."/>
            <person name="William W."/>
        </authorList>
    </citation>
    <scope>NUCLEOTIDE SEQUENCE</scope>
    <source>
        <strain evidence="11">TRIP AH-1</strain>
    </source>
</reference>
<evidence type="ECO:0000256" key="5">
    <source>
        <dbReference type="ARBA" id="ARBA00023015"/>
    </source>
</evidence>
<protein>
    <recommendedName>
        <fullName evidence="2">Negative regulator of flagellin synthesis</fullName>
    </recommendedName>
    <alternativeName>
        <fullName evidence="8">Anti-sigma-28 factor</fullName>
    </alternativeName>
</protein>
<evidence type="ECO:0000256" key="6">
    <source>
        <dbReference type="ARBA" id="ARBA00023163"/>
    </source>
</evidence>